<evidence type="ECO:0000313" key="2">
    <source>
        <dbReference type="EMBL" id="KAG7502407.1"/>
    </source>
</evidence>
<comment type="caution">
    <text evidence="2">The sequence shown here is derived from an EMBL/GenBank/DDBJ whole genome shotgun (WGS) entry which is preliminary data.</text>
</comment>
<name>A0AAV6RDN8_SOLSE</name>
<accession>A0AAV6RDN8</accession>
<dbReference type="EMBL" id="JAGKHQ010000012">
    <property type="protein sequence ID" value="KAG7502407.1"/>
    <property type="molecule type" value="Genomic_DNA"/>
</dbReference>
<feature type="region of interest" description="Disordered" evidence="1">
    <location>
        <begin position="1"/>
        <end position="38"/>
    </location>
</feature>
<evidence type="ECO:0000313" key="3">
    <source>
        <dbReference type="Proteomes" id="UP000693946"/>
    </source>
</evidence>
<reference evidence="2 3" key="1">
    <citation type="journal article" date="2021" name="Sci. Rep.">
        <title>Chromosome anchoring in Senegalese sole (Solea senegalensis) reveals sex-associated markers and genome rearrangements in flatfish.</title>
        <authorList>
            <person name="Guerrero-Cozar I."/>
            <person name="Gomez-Garrido J."/>
            <person name="Berbel C."/>
            <person name="Martinez-Blanch J.F."/>
            <person name="Alioto T."/>
            <person name="Claros M.G."/>
            <person name="Gagnaire P.A."/>
            <person name="Manchado M."/>
        </authorList>
    </citation>
    <scope>NUCLEOTIDE SEQUENCE [LARGE SCALE GENOMIC DNA]</scope>
    <source>
        <strain evidence="2">Sse05_10M</strain>
    </source>
</reference>
<gene>
    <name evidence="2" type="ORF">JOB18_019200</name>
</gene>
<evidence type="ECO:0000256" key="1">
    <source>
        <dbReference type="SAM" id="MobiDB-lite"/>
    </source>
</evidence>
<organism evidence="2 3">
    <name type="scientific">Solea senegalensis</name>
    <name type="common">Senegalese sole</name>
    <dbReference type="NCBI Taxonomy" id="28829"/>
    <lineage>
        <taxon>Eukaryota</taxon>
        <taxon>Metazoa</taxon>
        <taxon>Chordata</taxon>
        <taxon>Craniata</taxon>
        <taxon>Vertebrata</taxon>
        <taxon>Euteleostomi</taxon>
        <taxon>Actinopterygii</taxon>
        <taxon>Neopterygii</taxon>
        <taxon>Teleostei</taxon>
        <taxon>Neoteleostei</taxon>
        <taxon>Acanthomorphata</taxon>
        <taxon>Carangaria</taxon>
        <taxon>Pleuronectiformes</taxon>
        <taxon>Pleuronectoidei</taxon>
        <taxon>Soleidae</taxon>
        <taxon>Solea</taxon>
    </lineage>
</organism>
<protein>
    <submittedName>
        <fullName evidence="2">Uncharacterized protein</fullName>
    </submittedName>
</protein>
<dbReference type="Proteomes" id="UP000693946">
    <property type="component" value="Linkage Group LG2"/>
</dbReference>
<sequence length="99" mass="11810">MQALKQCHAGHWQGSRYERKHHKGKEEEGRPEEDTGQKQRKFKEVCRWWCRKLTEDIKEFTTNLDISASYAPLDMDIDKRRMTEGGNKEESYLFQSECV</sequence>
<keyword evidence="3" id="KW-1185">Reference proteome</keyword>
<proteinExistence type="predicted"/>
<dbReference type="AlphaFoldDB" id="A0AAV6RDN8"/>
<feature type="compositionally biased region" description="Basic and acidic residues" evidence="1">
    <location>
        <begin position="24"/>
        <end position="38"/>
    </location>
</feature>